<evidence type="ECO:0000256" key="5">
    <source>
        <dbReference type="ARBA" id="ARBA00023136"/>
    </source>
</evidence>
<feature type="compositionally biased region" description="Polar residues" evidence="6">
    <location>
        <begin position="605"/>
        <end position="622"/>
    </location>
</feature>
<keyword evidence="2" id="KW-0547">Nucleotide-binding</keyword>
<dbReference type="InterPro" id="IPR027417">
    <property type="entry name" value="P-loop_NTPase"/>
</dbReference>
<evidence type="ECO:0000256" key="3">
    <source>
        <dbReference type="ARBA" id="ARBA00022801"/>
    </source>
</evidence>
<comment type="subcellular location">
    <subcellularLocation>
        <location evidence="1">Membrane</location>
    </subcellularLocation>
</comment>
<dbReference type="AlphaFoldDB" id="A0A7G5C5K4"/>
<dbReference type="Gene3D" id="3.40.50.300">
    <property type="entry name" value="P-loop containing nucleotide triphosphate hydrolases"/>
    <property type="match status" value="2"/>
</dbReference>
<dbReference type="GO" id="GO:0008053">
    <property type="term" value="P:mitochondrial fusion"/>
    <property type="evidence" value="ECO:0007669"/>
    <property type="project" value="TreeGrafter"/>
</dbReference>
<dbReference type="GO" id="GO:0003924">
    <property type="term" value="F:GTPase activity"/>
    <property type="evidence" value="ECO:0007669"/>
    <property type="project" value="InterPro"/>
</dbReference>
<dbReference type="KEGG" id="cchl:FPL14_27445"/>
<feature type="domain" description="Dynamin N-terminal" evidence="7">
    <location>
        <begin position="683"/>
        <end position="915"/>
    </location>
</feature>
<keyword evidence="5" id="KW-0472">Membrane</keyword>
<name>A0A7G5C5K4_9BACL</name>
<evidence type="ECO:0000256" key="6">
    <source>
        <dbReference type="SAM" id="MobiDB-lite"/>
    </source>
</evidence>
<accession>A0A7G5C5K4</accession>
<dbReference type="PANTHER" id="PTHR10465:SF0">
    <property type="entry name" value="SARCALUMENIN"/>
    <property type="match status" value="1"/>
</dbReference>
<keyword evidence="3" id="KW-0378">Hydrolase</keyword>
<dbReference type="PANTHER" id="PTHR10465">
    <property type="entry name" value="TRANSMEMBRANE GTPASE FZO1"/>
    <property type="match status" value="1"/>
</dbReference>
<evidence type="ECO:0000313" key="8">
    <source>
        <dbReference type="EMBL" id="QMV44488.1"/>
    </source>
</evidence>
<sequence length="1270" mass="140352">MRPMSDLRALQRREVPYEGGFEEKERILVSNNAISAPIPTALSDEQQSSEIALFRQSLTKMSERAAANNDPVQAEKFNELSEKLKNGRMTVAFCGHFSAGKSTLVNTLCGASLLPASPIPTSANVVTVVNGEPRAETVFRDANGTVHPSKTIPVEQLHDFAVDGEGVTSIRVSYPVPLLGERMAIVDTPGVDSTDGAHRAATESALHLADVVFYVTDYNHVQSEVNFRFLRSMARWGKPTYLIVNQIDKHREDQISFTEFRDSLGQALSNWDIEPAATVFLSLRQPDHPLSQWEQLLELMRDLQPLATPLMLISAERSAHHLAEQFRQTLHAHNRSARESLQSRLGDEEEAERRQLMRNSLEQSVAELESAGEMRRQRVRVEMDKLLNNANLTPAETREKAQDVLAAMQPGFKVGWLSSAAKTEAERTARLERLEDDFNRQVSAHVTGHLIDILRKEAERSGLRGEELESSIAACFKPVASVWLRDLVKPGAGAEGQAILHYSAEISTELKSAYRKSALQWIDDLQSRFQSDVNAELDVLHRQLASLSEKDEVANAIHKLEQEERSEEQSLLGLLPANTGYADVKLPSPVAVSTDQIDNFAASAASPSGNAQMSDTSSSVANDGNYVAGETPSEHAGRLGTPHGAADMLERSAALLSKVPALRSVADGLQAKAEKFKNRSFTIALFGAFSAGKSSFANAIVGKSALPVSPNPTTATINRIVAPTAEFVDGTALVAMKTSDGFLEDIRHSLGRIGVAKDKLEAAGTDVPRLLALKDPISASELHPRGRPHLAFLTAAAKGWSEYGPLLGQRLTVRDEEYRRFAAEERASCFVAEIDLFVDSPITRSGAVLVDTPGADSINARHTGVAFQYIKNADAVLFVTYYNHAFTEADREFLNQLGNVKDVFELDKMFFIINAADLASSEAELDAVREHVGTQLLKHGIRKPRLFAVSSLNGLQAKQARNAESLQSSGIADFERAFRAFSEEELGGLALASANKELDRVDKLLDSWLQSANADASTRESKAARLREQAQRWQSEGADNVPAATVQPLHQEISEQLYHVRQRLKFRFKEHFQSAFHPSVLQDDGRDLKKLLPACGEDLKRSLSEDLLQELRSAGLRLEGTIQTLAEKALGALSGLAEMEREGFSPESAERVQLELPLPEVFVNGPTFETKHLWGAFRSPKHFYEKEGAAALREELYEVLFRVMDTELDKLKQRWNADTENTLHEAVRTASLQWSEQLAAFALSMSQTLREPGEERILADLQEQWRKIRH</sequence>
<keyword evidence="9" id="KW-1185">Reference proteome</keyword>
<dbReference type="Proteomes" id="UP000515679">
    <property type="component" value="Chromosome"/>
</dbReference>
<feature type="domain" description="Dynamin N-terminal" evidence="7">
    <location>
        <begin position="91"/>
        <end position="246"/>
    </location>
</feature>
<feature type="region of interest" description="Disordered" evidence="6">
    <location>
        <begin position="603"/>
        <end position="643"/>
    </location>
</feature>
<dbReference type="GO" id="GO:0016020">
    <property type="term" value="C:membrane"/>
    <property type="evidence" value="ECO:0007669"/>
    <property type="project" value="UniProtKB-SubCell"/>
</dbReference>
<evidence type="ECO:0000259" key="7">
    <source>
        <dbReference type="Pfam" id="PF00350"/>
    </source>
</evidence>
<evidence type="ECO:0000256" key="1">
    <source>
        <dbReference type="ARBA" id="ARBA00004370"/>
    </source>
</evidence>
<evidence type="ECO:0000256" key="4">
    <source>
        <dbReference type="ARBA" id="ARBA00023134"/>
    </source>
</evidence>
<dbReference type="GO" id="GO:0005525">
    <property type="term" value="F:GTP binding"/>
    <property type="evidence" value="ECO:0007669"/>
    <property type="project" value="UniProtKB-KW"/>
</dbReference>
<dbReference type="InterPro" id="IPR045063">
    <property type="entry name" value="Dynamin_N"/>
</dbReference>
<gene>
    <name evidence="8" type="ORF">FPL14_27445</name>
</gene>
<keyword evidence="4" id="KW-0342">GTP-binding</keyword>
<organism evidence="8 9">
    <name type="scientific">Cohnella cholangitidis</name>
    <dbReference type="NCBI Taxonomy" id="2598458"/>
    <lineage>
        <taxon>Bacteria</taxon>
        <taxon>Bacillati</taxon>
        <taxon>Bacillota</taxon>
        <taxon>Bacilli</taxon>
        <taxon>Bacillales</taxon>
        <taxon>Paenibacillaceae</taxon>
        <taxon>Cohnella</taxon>
    </lineage>
</organism>
<dbReference type="InterPro" id="IPR027094">
    <property type="entry name" value="Mitofusin_fam"/>
</dbReference>
<protein>
    <submittedName>
        <fullName evidence="8">Dynamin</fullName>
    </submittedName>
</protein>
<proteinExistence type="predicted"/>
<evidence type="ECO:0000256" key="2">
    <source>
        <dbReference type="ARBA" id="ARBA00022741"/>
    </source>
</evidence>
<dbReference type="Pfam" id="PF00350">
    <property type="entry name" value="Dynamin_N"/>
    <property type="match status" value="2"/>
</dbReference>
<reference evidence="8 9" key="1">
    <citation type="submission" date="2019-07" db="EMBL/GenBank/DDBJ databases">
        <authorList>
            <person name="Kim J.K."/>
            <person name="Cheong H.-M."/>
            <person name="Choi Y."/>
            <person name="Hwang K.J."/>
            <person name="Lee S."/>
            <person name="Choi C."/>
        </authorList>
    </citation>
    <scope>NUCLEOTIDE SEQUENCE [LARGE SCALE GENOMIC DNA]</scope>
    <source>
        <strain evidence="8 9">KS 22</strain>
    </source>
</reference>
<dbReference type="CDD" id="cd09912">
    <property type="entry name" value="DLP_2"/>
    <property type="match status" value="2"/>
</dbReference>
<evidence type="ECO:0000313" key="9">
    <source>
        <dbReference type="Proteomes" id="UP000515679"/>
    </source>
</evidence>
<dbReference type="SUPFAM" id="SSF52540">
    <property type="entry name" value="P-loop containing nucleoside triphosphate hydrolases"/>
    <property type="match status" value="2"/>
</dbReference>
<dbReference type="EMBL" id="CP041969">
    <property type="protein sequence ID" value="QMV44488.1"/>
    <property type="molecule type" value="Genomic_DNA"/>
</dbReference>